<dbReference type="Pfam" id="PF04963">
    <property type="entry name" value="Sigma54_CBD"/>
    <property type="match status" value="1"/>
</dbReference>
<reference evidence="12 13" key="1">
    <citation type="submission" date="2020-01" db="EMBL/GenBank/DDBJ databases">
        <authorList>
            <person name="Rodrigo-Torres L."/>
            <person name="Arahal R. D."/>
            <person name="Lucena T."/>
        </authorList>
    </citation>
    <scope>NUCLEOTIDE SEQUENCE [LARGE SCALE GENOMIC DNA]</scope>
    <source>
        <strain evidence="12 13">CECT 9393</strain>
    </source>
</reference>
<evidence type="ECO:0000256" key="9">
    <source>
        <dbReference type="SAM" id="MobiDB-lite"/>
    </source>
</evidence>
<evidence type="ECO:0000256" key="2">
    <source>
        <dbReference type="ARBA" id="ARBA00022478"/>
    </source>
</evidence>
<dbReference type="GO" id="GO:0016987">
    <property type="term" value="F:sigma factor activity"/>
    <property type="evidence" value="ECO:0007669"/>
    <property type="project" value="UniProtKB-KW"/>
</dbReference>
<proteinExistence type="inferred from homology"/>
<keyword evidence="6" id="KW-0731">Sigma factor</keyword>
<evidence type="ECO:0000256" key="4">
    <source>
        <dbReference type="ARBA" id="ARBA00022695"/>
    </source>
</evidence>
<organism evidence="12 13">
    <name type="scientific">Chryseobacterium fistulae</name>
    <dbReference type="NCBI Taxonomy" id="2675058"/>
    <lineage>
        <taxon>Bacteria</taxon>
        <taxon>Pseudomonadati</taxon>
        <taxon>Bacteroidota</taxon>
        <taxon>Flavobacteriia</taxon>
        <taxon>Flavobacteriales</taxon>
        <taxon>Weeksellaceae</taxon>
        <taxon>Chryseobacterium group</taxon>
        <taxon>Chryseobacterium</taxon>
    </lineage>
</organism>
<evidence type="ECO:0000256" key="7">
    <source>
        <dbReference type="ARBA" id="ARBA00023125"/>
    </source>
</evidence>
<dbReference type="RefSeq" id="WP_162074255.1">
    <property type="nucleotide sequence ID" value="NZ_CACVBY010000125.1"/>
</dbReference>
<dbReference type="InterPro" id="IPR007046">
    <property type="entry name" value="RNA_pol_sigma_54_core-bd"/>
</dbReference>
<feature type="region of interest" description="Disordered" evidence="9">
    <location>
        <begin position="41"/>
        <end position="78"/>
    </location>
</feature>
<dbReference type="EMBL" id="CACVBY010000125">
    <property type="protein sequence ID" value="CAA7392602.1"/>
    <property type="molecule type" value="Genomic_DNA"/>
</dbReference>
<evidence type="ECO:0000256" key="5">
    <source>
        <dbReference type="ARBA" id="ARBA00023015"/>
    </source>
</evidence>
<dbReference type="Gene3D" id="1.10.10.60">
    <property type="entry name" value="Homeodomain-like"/>
    <property type="match status" value="1"/>
</dbReference>
<keyword evidence="2" id="KW-0240">DNA-directed RNA polymerase</keyword>
<keyword evidence="8" id="KW-0804">Transcription</keyword>
<dbReference type="GO" id="GO:0000428">
    <property type="term" value="C:DNA-directed RNA polymerase complex"/>
    <property type="evidence" value="ECO:0007669"/>
    <property type="project" value="UniProtKB-KW"/>
</dbReference>
<evidence type="ECO:0000256" key="6">
    <source>
        <dbReference type="ARBA" id="ARBA00023082"/>
    </source>
</evidence>
<keyword evidence="13" id="KW-1185">Reference proteome</keyword>
<keyword evidence="5" id="KW-0805">Transcription regulation</keyword>
<dbReference type="Pfam" id="PF00309">
    <property type="entry name" value="Sigma54_AID"/>
    <property type="match status" value="1"/>
</dbReference>
<dbReference type="GO" id="GO:0001216">
    <property type="term" value="F:DNA-binding transcription activator activity"/>
    <property type="evidence" value="ECO:0007669"/>
    <property type="project" value="InterPro"/>
</dbReference>
<comment type="similarity">
    <text evidence="1">Belongs to the sigma-54 factor family.</text>
</comment>
<feature type="compositionally biased region" description="Basic and acidic residues" evidence="9">
    <location>
        <begin position="48"/>
        <end position="57"/>
    </location>
</feature>
<dbReference type="PRINTS" id="PR00045">
    <property type="entry name" value="SIGMA54FCT"/>
</dbReference>
<feature type="domain" description="RNA polymerase sigma factor 54 core-binding" evidence="11">
    <location>
        <begin position="107"/>
        <end position="306"/>
    </location>
</feature>
<dbReference type="PROSITE" id="PS50044">
    <property type="entry name" value="SIGMA54_3"/>
    <property type="match status" value="1"/>
</dbReference>
<evidence type="ECO:0000259" key="10">
    <source>
        <dbReference type="Pfam" id="PF04552"/>
    </source>
</evidence>
<keyword evidence="3" id="KW-0808">Transferase</keyword>
<evidence type="ECO:0000259" key="11">
    <source>
        <dbReference type="Pfam" id="PF04963"/>
    </source>
</evidence>
<name>A0A6N4XWI1_9FLAO</name>
<protein>
    <submittedName>
        <fullName evidence="12">RNA polymerase sigma-54 factor</fullName>
    </submittedName>
</protein>
<dbReference type="PIRSF" id="PIRSF000774">
    <property type="entry name" value="RpoN"/>
    <property type="match status" value="1"/>
</dbReference>
<dbReference type="Proteomes" id="UP000445309">
    <property type="component" value="Unassembled WGS sequence"/>
</dbReference>
<dbReference type="InterPro" id="IPR038709">
    <property type="entry name" value="RpoN_core-bd_sf"/>
</dbReference>
<dbReference type="Pfam" id="PF04552">
    <property type="entry name" value="Sigma54_DBD"/>
    <property type="match status" value="1"/>
</dbReference>
<dbReference type="GO" id="GO:0003677">
    <property type="term" value="F:DNA binding"/>
    <property type="evidence" value="ECO:0007669"/>
    <property type="project" value="UniProtKB-KW"/>
</dbReference>
<dbReference type="PROSITE" id="PS00718">
    <property type="entry name" value="SIGMA54_2"/>
    <property type="match status" value="1"/>
</dbReference>
<dbReference type="PANTHER" id="PTHR32248:SF4">
    <property type="entry name" value="RNA POLYMERASE SIGMA-54 FACTOR"/>
    <property type="match status" value="1"/>
</dbReference>
<keyword evidence="7" id="KW-0238">DNA-binding</keyword>
<feature type="compositionally biased region" description="Acidic residues" evidence="9">
    <location>
        <begin position="58"/>
        <end position="78"/>
    </location>
</feature>
<evidence type="ECO:0000313" key="13">
    <source>
        <dbReference type="Proteomes" id="UP000445309"/>
    </source>
</evidence>
<sequence>MLKQHLQLKLGQKLAPQQIQLMKLIQLHTLEFEEELERELEENPALEIAKDESKEDEYSSLEDSYEDEGTESIETDFDVDQYLYDDEPSYKTASSNYSPDDEEYDNESLLTEGQSLYDYLLEQIHLVNIIEEDLKIAEYIIGNLDTDGYLRREVKSLVDDLAFSQGIYTTKERVDDILENYVQKLDPPGVGARGLQECLLLQIEKKVSSDKAVSLAANILRHQFDALTNKHYNKIIQKYDIEEDDLKDALDEISRLSPKVGGNFDTQTITINQEIIPDFVIQVKEGQVVPMLNSKNAPTLRVSEEYKDILTTYSHDKNSAEHKQAALFIKQKLDAAKWYIDAINQRQNTLLQTINAIVKFQKDYFISGDEKSLKPMILKDVADITGFDISTISRVVKSKYADTPNGIVYLKDLFSDSLTNDDGEEVSTKEIKTYLQEVIDKENKRKPLTDDALVVILKKQGYNIARRTIAKYREQLNIPVARLRKEL</sequence>
<feature type="region of interest" description="Disordered" evidence="9">
    <location>
        <begin position="88"/>
        <end position="107"/>
    </location>
</feature>
<evidence type="ECO:0000313" key="12">
    <source>
        <dbReference type="EMBL" id="CAA7392602.1"/>
    </source>
</evidence>
<dbReference type="InterPro" id="IPR000394">
    <property type="entry name" value="RNA_pol_sigma_54"/>
</dbReference>
<dbReference type="AlphaFoldDB" id="A0A6N4XWI1"/>
<dbReference type="Gene3D" id="1.10.10.1330">
    <property type="entry name" value="RNA polymerase sigma-54 factor, core-binding domain"/>
    <property type="match status" value="1"/>
</dbReference>
<dbReference type="InterPro" id="IPR007634">
    <property type="entry name" value="RNA_pol_sigma_54_DNA-bd"/>
</dbReference>
<evidence type="ECO:0000256" key="8">
    <source>
        <dbReference type="ARBA" id="ARBA00023163"/>
    </source>
</evidence>
<evidence type="ECO:0000256" key="3">
    <source>
        <dbReference type="ARBA" id="ARBA00022679"/>
    </source>
</evidence>
<dbReference type="GO" id="GO:0006352">
    <property type="term" value="P:DNA-templated transcription initiation"/>
    <property type="evidence" value="ECO:0007669"/>
    <property type="project" value="InterPro"/>
</dbReference>
<dbReference type="NCBIfam" id="TIGR02395">
    <property type="entry name" value="rpoN_sigma"/>
    <property type="match status" value="1"/>
</dbReference>
<dbReference type="PANTHER" id="PTHR32248">
    <property type="entry name" value="RNA POLYMERASE SIGMA-54 FACTOR"/>
    <property type="match status" value="1"/>
</dbReference>
<feature type="domain" description="RNA polymerase sigma factor 54 DNA-binding" evidence="10">
    <location>
        <begin position="328"/>
        <end position="485"/>
    </location>
</feature>
<gene>
    <name evidence="12" type="primary">rpoN</name>
    <name evidence="12" type="ORF">CHRY9393_03327</name>
</gene>
<evidence type="ECO:0000256" key="1">
    <source>
        <dbReference type="ARBA" id="ARBA00008798"/>
    </source>
</evidence>
<accession>A0A6N4XWI1</accession>
<keyword evidence="4" id="KW-0548">Nucleotidyltransferase</keyword>
<dbReference type="GO" id="GO:0016779">
    <property type="term" value="F:nucleotidyltransferase activity"/>
    <property type="evidence" value="ECO:0007669"/>
    <property type="project" value="UniProtKB-KW"/>
</dbReference>